<keyword evidence="3 7" id="KW-0547">Nucleotide-binding</keyword>
<feature type="binding site" evidence="7">
    <location>
        <begin position="588"/>
        <end position="589"/>
    </location>
    <ligand>
        <name>ATP</name>
        <dbReference type="ChEBI" id="CHEBI:30616"/>
    </ligand>
</feature>
<dbReference type="Pfam" id="PF00069">
    <property type="entry name" value="Pkinase"/>
    <property type="match status" value="1"/>
</dbReference>
<comment type="caution">
    <text evidence="11">The sequence shown here is derived from an EMBL/GenBank/DDBJ whole genome shotgun (WGS) entry which is preliminary data.</text>
</comment>
<evidence type="ECO:0000256" key="2">
    <source>
        <dbReference type="ARBA" id="ARBA00022679"/>
    </source>
</evidence>
<evidence type="ECO:0000256" key="7">
    <source>
        <dbReference type="PIRSR" id="PIRSR630616-2"/>
    </source>
</evidence>
<keyword evidence="12" id="KW-1185">Reference proteome</keyword>
<protein>
    <submittedName>
        <fullName evidence="11">Serine/threonine-protein kinase DCLK3</fullName>
    </submittedName>
</protein>
<dbReference type="EMBL" id="VRMN01000018">
    <property type="protein sequence ID" value="KAA8490877.1"/>
    <property type="molecule type" value="Genomic_DNA"/>
</dbReference>
<feature type="region of interest" description="Disordered" evidence="9">
    <location>
        <begin position="257"/>
        <end position="276"/>
    </location>
</feature>
<keyword evidence="4 11" id="KW-0418">Kinase</keyword>
<feature type="binding site" evidence="7">
    <location>
        <position position="612"/>
    </location>
    <ligand>
        <name>ATP</name>
        <dbReference type="ChEBI" id="CHEBI:30616"/>
    </ligand>
</feature>
<evidence type="ECO:0000313" key="12">
    <source>
        <dbReference type="Proteomes" id="UP000324585"/>
    </source>
</evidence>
<dbReference type="PANTHER" id="PTHR24350">
    <property type="entry name" value="SERINE/THREONINE-PROTEIN KINASE IAL-RELATED"/>
    <property type="match status" value="1"/>
</dbReference>
<dbReference type="Proteomes" id="UP000324585">
    <property type="component" value="Unassembled WGS sequence"/>
</dbReference>
<dbReference type="GO" id="GO:0005524">
    <property type="term" value="F:ATP binding"/>
    <property type="evidence" value="ECO:0007669"/>
    <property type="project" value="UniProtKB-KW"/>
</dbReference>
<gene>
    <name evidence="11" type="ORF">FVE85_1324</name>
</gene>
<dbReference type="PROSITE" id="PS00108">
    <property type="entry name" value="PROTEIN_KINASE_ST"/>
    <property type="match status" value="1"/>
</dbReference>
<feature type="region of interest" description="Disordered" evidence="9">
    <location>
        <begin position="203"/>
        <end position="248"/>
    </location>
</feature>
<reference evidence="12" key="1">
    <citation type="journal article" date="2019" name="Nat. Commun.">
        <title>Expansion of phycobilisome linker gene families in mesophilic red algae.</title>
        <authorList>
            <person name="Lee J."/>
            <person name="Kim D."/>
            <person name="Bhattacharya D."/>
            <person name="Yoon H.S."/>
        </authorList>
    </citation>
    <scope>NUCLEOTIDE SEQUENCE [LARGE SCALE GENOMIC DNA]</scope>
    <source>
        <strain evidence="12">CCMP 1328</strain>
    </source>
</reference>
<evidence type="ECO:0000259" key="10">
    <source>
        <dbReference type="PROSITE" id="PS50011"/>
    </source>
</evidence>
<dbReference type="SUPFAM" id="SSF56112">
    <property type="entry name" value="Protein kinase-like (PK-like)"/>
    <property type="match status" value="1"/>
</dbReference>
<dbReference type="InterPro" id="IPR008271">
    <property type="entry name" value="Ser/Thr_kinase_AS"/>
</dbReference>
<dbReference type="SMART" id="SM00220">
    <property type="entry name" value="S_TKc"/>
    <property type="match status" value="1"/>
</dbReference>
<organism evidence="11 12">
    <name type="scientific">Porphyridium purpureum</name>
    <name type="common">Red alga</name>
    <name type="synonym">Porphyridium cruentum</name>
    <dbReference type="NCBI Taxonomy" id="35688"/>
    <lineage>
        <taxon>Eukaryota</taxon>
        <taxon>Rhodophyta</taxon>
        <taxon>Bangiophyceae</taxon>
        <taxon>Porphyridiales</taxon>
        <taxon>Porphyridiaceae</taxon>
        <taxon>Porphyridium</taxon>
    </lineage>
</organism>
<evidence type="ECO:0000256" key="1">
    <source>
        <dbReference type="ARBA" id="ARBA00022527"/>
    </source>
</evidence>
<dbReference type="AlphaFoldDB" id="A0A5J4YK58"/>
<evidence type="ECO:0000256" key="9">
    <source>
        <dbReference type="SAM" id="MobiDB-lite"/>
    </source>
</evidence>
<proteinExistence type="predicted"/>
<dbReference type="GO" id="GO:0004674">
    <property type="term" value="F:protein serine/threonine kinase activity"/>
    <property type="evidence" value="ECO:0007669"/>
    <property type="project" value="UniProtKB-KW"/>
</dbReference>
<feature type="domain" description="Protein kinase" evidence="10">
    <location>
        <begin position="299"/>
        <end position="731"/>
    </location>
</feature>
<dbReference type="InterPro" id="IPR000719">
    <property type="entry name" value="Prot_kinase_dom"/>
</dbReference>
<evidence type="ECO:0000256" key="6">
    <source>
        <dbReference type="PIRSR" id="PIRSR630616-1"/>
    </source>
</evidence>
<keyword evidence="2" id="KW-0808">Transferase</keyword>
<feature type="region of interest" description="Disordered" evidence="9">
    <location>
        <begin position="775"/>
        <end position="852"/>
    </location>
</feature>
<dbReference type="InterPro" id="IPR011009">
    <property type="entry name" value="Kinase-like_dom_sf"/>
</dbReference>
<accession>A0A5J4YK58</accession>
<feature type="active site" description="Proton acceptor" evidence="6">
    <location>
        <position position="584"/>
    </location>
</feature>
<sequence length="929" mass="100899">MWARNECQLKKGKASNVGAVSWLPGFLSSCAASGFSCRVDEVQWVYIVLGLYLRRCCCKWDTSKQRVKVAVKLACVRAPSGRRACSCLTCDKQCARAVPVRTWTAARERMAAVSGGLPMRPSASEDAVVARGANVGFRRSSSANMGAAGYGLLHAQQDAAQAPVIPMERSLTASYGDNNIGNEEMAGAQGFFELETGVARSLDTSVHQRLRSPNKVRSPDTSHRQMSSRSSSRRHSVTRVGNTPDVASSECVARLSTSGGQQTLAMSTGSRQNSNVRPAGRAFSLFRQSAPGARFKDAYQLEQCLSAGVYGSVYTARPLNSYSFFPHASSNGAGSGGGVAYELELKETAKLASAPPTASSRATAHSDLVVVKTWQGVPVEEVIVRAVMGNSKGLNSDMAPTRSSRKDNVLLSNSIDLSTLGSEKQAIVSEMECMLREAEVARKKLTHRNIVEYLEYFVSCDECSPDLPRLVHYSSSQDSQLERYVASWSKDATPSTPDVVHTQDTYSAEASGSLHPVRERMLTPSVFLVMEYLQGPNLRSALVRRQSPGSLAPVRIPEETVMGIMLQLFEGLLFLSANGIIHRDIKPENLMLEADVDLDDIAASLPTLKIIDFNMSYLFPERFPWRKRYTSGAYGTPEYTSPEILCSENYGFKVDTWSAGVIMAELLVGELPFQGRTHLETMKQVLSGELDFESGEWVYVSASAKDLVSQLLLRDPGRRPSARAALKHRFFSAARSHSVLKRATRGTSQDDHGFSSSNPITPRLLGLSGLLVGNFNDEQPNSPSGHVLGDMESGKPSLVHERSASGGLRAGGSMREQLKKLGSIGKASTKEDDGSSTPADARTSRGVSFSMSHRTGSSILGRALSGVARRLRKSKSGPEPFLQAVRKPTENLFEGRGEIAPSLDARSSLVLFAEPKEPEHEMSKDEEPQ</sequence>
<evidence type="ECO:0000256" key="4">
    <source>
        <dbReference type="ARBA" id="ARBA00022777"/>
    </source>
</evidence>
<keyword evidence="1" id="KW-0723">Serine/threonine-protein kinase</keyword>
<name>A0A5J4YK58_PORPP</name>
<feature type="compositionally biased region" description="Low complexity" evidence="9">
    <location>
        <begin position="804"/>
        <end position="813"/>
    </location>
</feature>
<evidence type="ECO:0000313" key="11">
    <source>
        <dbReference type="EMBL" id="KAA8490877.1"/>
    </source>
</evidence>
<feature type="cross-link" description="Glycyl lysine isopeptide (Lys-Gly) (interchain with G-Cter in SUMO2)" evidence="8">
    <location>
        <position position="586"/>
    </location>
</feature>
<dbReference type="PROSITE" id="PS50011">
    <property type="entry name" value="PROTEIN_KINASE_DOM"/>
    <property type="match status" value="1"/>
</dbReference>
<evidence type="ECO:0000256" key="8">
    <source>
        <dbReference type="PIRSR" id="PIRSR630616-3"/>
    </source>
</evidence>
<evidence type="ECO:0000256" key="5">
    <source>
        <dbReference type="ARBA" id="ARBA00022840"/>
    </source>
</evidence>
<dbReference type="OrthoDB" id="4062651at2759"/>
<dbReference type="PROSITE" id="PS51257">
    <property type="entry name" value="PROKAR_LIPOPROTEIN"/>
    <property type="match status" value="1"/>
</dbReference>
<dbReference type="Gene3D" id="1.10.510.10">
    <property type="entry name" value="Transferase(Phosphotransferase) domain 1"/>
    <property type="match status" value="1"/>
</dbReference>
<keyword evidence="5 7" id="KW-0067">ATP-binding</keyword>
<dbReference type="InterPro" id="IPR030616">
    <property type="entry name" value="Aur-like"/>
</dbReference>
<evidence type="ECO:0000256" key="3">
    <source>
        <dbReference type="ARBA" id="ARBA00022741"/>
    </source>
</evidence>